<gene>
    <name evidence="1" type="ORF">ACFFNY_23805</name>
</gene>
<evidence type="ECO:0000313" key="1">
    <source>
        <dbReference type="EMBL" id="MFB9754605.1"/>
    </source>
</evidence>
<organism evidence="1 2">
    <name type="scientific">Paenibacillus hodogayensis</name>
    <dbReference type="NCBI Taxonomy" id="279208"/>
    <lineage>
        <taxon>Bacteria</taxon>
        <taxon>Bacillati</taxon>
        <taxon>Bacillota</taxon>
        <taxon>Bacilli</taxon>
        <taxon>Bacillales</taxon>
        <taxon>Paenibacillaceae</taxon>
        <taxon>Paenibacillus</taxon>
    </lineage>
</organism>
<comment type="caution">
    <text evidence="1">The sequence shown here is derived from an EMBL/GenBank/DDBJ whole genome shotgun (WGS) entry which is preliminary data.</text>
</comment>
<dbReference type="RefSeq" id="WP_344909230.1">
    <property type="nucleotide sequence ID" value="NZ_BAAAYO010000008.1"/>
</dbReference>
<keyword evidence="2" id="KW-1185">Reference proteome</keyword>
<accession>A0ABV5W207</accession>
<dbReference type="EMBL" id="JBHMAG010000016">
    <property type="protein sequence ID" value="MFB9754605.1"/>
    <property type="molecule type" value="Genomic_DNA"/>
</dbReference>
<dbReference type="Proteomes" id="UP001589619">
    <property type="component" value="Unassembled WGS sequence"/>
</dbReference>
<evidence type="ECO:0000313" key="2">
    <source>
        <dbReference type="Proteomes" id="UP001589619"/>
    </source>
</evidence>
<name>A0ABV5W207_9BACL</name>
<proteinExistence type="predicted"/>
<reference evidence="1 2" key="1">
    <citation type="submission" date="2024-09" db="EMBL/GenBank/DDBJ databases">
        <authorList>
            <person name="Sun Q."/>
            <person name="Mori K."/>
        </authorList>
    </citation>
    <scope>NUCLEOTIDE SEQUENCE [LARGE SCALE GENOMIC DNA]</scope>
    <source>
        <strain evidence="1 2">JCM 12520</strain>
    </source>
</reference>
<sequence length="111" mass="12777">MSNLQNQFKKWKHAATQLIANENDGSPSDESPVVELEPEYYERCRQLAEARNTTVSGVVHYMLKQQFALRGQERIVKPDPALLESNPLLSLDGLTGRRRSWEEEVEEDEYA</sequence>
<protein>
    <submittedName>
        <fullName evidence="1">Uncharacterized protein</fullName>
    </submittedName>
</protein>